<dbReference type="InterPro" id="IPR000233">
    <property type="entry name" value="Cadherin_Y-type_LIR"/>
</dbReference>
<dbReference type="GO" id="GO:0007156">
    <property type="term" value="P:homophilic cell adhesion via plasma membrane adhesion molecules"/>
    <property type="evidence" value="ECO:0007669"/>
    <property type="project" value="InterPro"/>
</dbReference>
<evidence type="ECO:0000256" key="11">
    <source>
        <dbReference type="SAM" id="Phobius"/>
    </source>
</evidence>
<dbReference type="PROSITE" id="PS01186">
    <property type="entry name" value="EGF_2"/>
    <property type="match status" value="1"/>
</dbReference>
<comment type="caution">
    <text evidence="14">The sequence shown here is derived from an EMBL/GenBank/DDBJ whole genome shotgun (WGS) entry which is preliminary data.</text>
</comment>
<dbReference type="Gene3D" id="4.10.900.10">
    <property type="entry name" value="TCF3-CBD (Catenin binding domain)"/>
    <property type="match status" value="1"/>
</dbReference>
<evidence type="ECO:0000313" key="15">
    <source>
        <dbReference type="Proteomes" id="UP001445076"/>
    </source>
</evidence>
<evidence type="ECO:0000256" key="6">
    <source>
        <dbReference type="ARBA" id="ARBA00023157"/>
    </source>
</evidence>
<dbReference type="FunFam" id="2.10.25.10:FF:000122">
    <property type="entry name" value="Protein crumbs homolog 2"/>
    <property type="match status" value="1"/>
</dbReference>
<dbReference type="PROSITE" id="PS01187">
    <property type="entry name" value="EGF_CA"/>
    <property type="match status" value="1"/>
</dbReference>
<accession>A0AAW0W9E8</accession>
<dbReference type="CDD" id="cd00054">
    <property type="entry name" value="EGF_CA"/>
    <property type="match status" value="1"/>
</dbReference>
<protein>
    <recommendedName>
        <fullName evidence="16">Neural-cadherin</fullName>
    </recommendedName>
</protein>
<evidence type="ECO:0000256" key="4">
    <source>
        <dbReference type="ARBA" id="ARBA00022737"/>
    </source>
</evidence>
<keyword evidence="5 11" id="KW-1133">Transmembrane helix</keyword>
<dbReference type="PROSITE" id="PS00010">
    <property type="entry name" value="ASX_HYDROXYL"/>
    <property type="match status" value="1"/>
</dbReference>
<dbReference type="InterPro" id="IPR027397">
    <property type="entry name" value="Catenin-bd_sf"/>
</dbReference>
<feature type="domain" description="EGF-like" evidence="13">
    <location>
        <begin position="153"/>
        <end position="189"/>
    </location>
</feature>
<keyword evidence="15" id="KW-1185">Reference proteome</keyword>
<dbReference type="GO" id="GO:0009887">
    <property type="term" value="P:animal organ morphogenesis"/>
    <property type="evidence" value="ECO:0007669"/>
    <property type="project" value="UniProtKB-ARBA"/>
</dbReference>
<dbReference type="SUPFAM" id="SSF49899">
    <property type="entry name" value="Concanavalin A-like lectins/glucanases"/>
    <property type="match status" value="1"/>
</dbReference>
<dbReference type="PROSITE" id="PS00022">
    <property type="entry name" value="EGF_1"/>
    <property type="match status" value="1"/>
</dbReference>
<dbReference type="InterPro" id="IPR000742">
    <property type="entry name" value="EGF"/>
</dbReference>
<organism evidence="14 15">
    <name type="scientific">Cherax quadricarinatus</name>
    <name type="common">Australian red claw crayfish</name>
    <dbReference type="NCBI Taxonomy" id="27406"/>
    <lineage>
        <taxon>Eukaryota</taxon>
        <taxon>Metazoa</taxon>
        <taxon>Ecdysozoa</taxon>
        <taxon>Arthropoda</taxon>
        <taxon>Crustacea</taxon>
        <taxon>Multicrustacea</taxon>
        <taxon>Malacostraca</taxon>
        <taxon>Eumalacostraca</taxon>
        <taxon>Eucarida</taxon>
        <taxon>Decapoda</taxon>
        <taxon>Pleocyemata</taxon>
        <taxon>Astacidea</taxon>
        <taxon>Parastacoidea</taxon>
        <taxon>Parastacidae</taxon>
        <taxon>Cherax</taxon>
    </lineage>
</organism>
<comment type="function">
    <text evidence="9">Cadherins are calcium-dependent cell adhesion proteins.</text>
</comment>
<dbReference type="InterPro" id="IPR013320">
    <property type="entry name" value="ConA-like_dom_sf"/>
</dbReference>
<evidence type="ECO:0000256" key="7">
    <source>
        <dbReference type="ARBA" id="ARBA00023180"/>
    </source>
</evidence>
<sequence>DGRWHHAAVSRYGGAVVLSADEGDGDLYNSSLTWLRSPEGSGLLQVDAEGVLVGGAPQHLTLRAFTVHRDYFDGCLDDLRISGRSVPLPPAMNTTSWGDVRGFQGVESGCTGPPACSNVTCSPPLTCVDTWRSYHCGCEGGRVLDSSGATCVEADECFWRPCLNAGSCYNTHPGYMCACPVGFSGQHCQVPEVGEPLLNLSLGALLAIVVWCTFLLLLVGAFLLHQHRRSSLRRGEGEVKGCTPHPLRGHSVATHCTPTPTPNLLEMKMARPPRANDQPAWIRNPNIADVDVLQVDAASVTSSMEDQKRCSASFSTSGGALHADGGLLEVCMSGGSGEGNCIGVDDGGGCRRGGGVEDGSGKRGGGGGGGGCSPAGDDLRNYAYEGEGSSPGSLSSCLESCSGSTKLMDGFREVAHLLESWDPTNSQSVSSSTKTNLKRDTSLPITNILCDVHAAIGPQSKQNQPIREQHRNSDPLDTSIPLPIPDPSCAFMN</sequence>
<dbReference type="InterPro" id="IPR001791">
    <property type="entry name" value="Laminin_G"/>
</dbReference>
<dbReference type="Pfam" id="PF00054">
    <property type="entry name" value="Laminin_G_1"/>
    <property type="match status" value="1"/>
</dbReference>
<dbReference type="GO" id="GO:0005509">
    <property type="term" value="F:calcium ion binding"/>
    <property type="evidence" value="ECO:0007669"/>
    <property type="project" value="InterPro"/>
</dbReference>
<reference evidence="14 15" key="1">
    <citation type="journal article" date="2024" name="BMC Genomics">
        <title>Genome assembly of redclaw crayfish (Cherax quadricarinatus) provides insights into its immune adaptation and hypoxia tolerance.</title>
        <authorList>
            <person name="Liu Z."/>
            <person name="Zheng J."/>
            <person name="Li H."/>
            <person name="Fang K."/>
            <person name="Wang S."/>
            <person name="He J."/>
            <person name="Zhou D."/>
            <person name="Weng S."/>
            <person name="Chi M."/>
            <person name="Gu Z."/>
            <person name="He J."/>
            <person name="Li F."/>
            <person name="Wang M."/>
        </authorList>
    </citation>
    <scope>NUCLEOTIDE SEQUENCE [LARGE SCALE GENOMIC DNA]</scope>
    <source>
        <strain evidence="14">ZL_2023a</strain>
    </source>
</reference>
<evidence type="ECO:0000313" key="14">
    <source>
        <dbReference type="EMBL" id="KAK8727052.1"/>
    </source>
</evidence>
<dbReference type="SUPFAM" id="SSF57196">
    <property type="entry name" value="EGF/Laminin"/>
    <property type="match status" value="2"/>
</dbReference>
<dbReference type="Proteomes" id="UP001445076">
    <property type="component" value="Unassembled WGS sequence"/>
</dbReference>
<dbReference type="PANTHER" id="PTHR12916:SF4">
    <property type="entry name" value="UNINFLATABLE, ISOFORM C"/>
    <property type="match status" value="1"/>
</dbReference>
<keyword evidence="6 8" id="KW-1015">Disulfide bond</keyword>
<feature type="transmembrane region" description="Helical" evidence="11">
    <location>
        <begin position="197"/>
        <end position="224"/>
    </location>
</feature>
<dbReference type="AlphaFoldDB" id="A0AAW0W9E8"/>
<evidence type="ECO:0000256" key="10">
    <source>
        <dbReference type="SAM" id="MobiDB-lite"/>
    </source>
</evidence>
<evidence type="ECO:0000256" key="3">
    <source>
        <dbReference type="ARBA" id="ARBA00022729"/>
    </source>
</evidence>
<evidence type="ECO:0000259" key="13">
    <source>
        <dbReference type="PROSITE" id="PS50026"/>
    </source>
</evidence>
<evidence type="ECO:0000259" key="12">
    <source>
        <dbReference type="PROSITE" id="PS50025"/>
    </source>
</evidence>
<dbReference type="Gene3D" id="2.10.25.10">
    <property type="entry name" value="Laminin"/>
    <property type="match status" value="2"/>
</dbReference>
<evidence type="ECO:0008006" key="16">
    <source>
        <dbReference type="Google" id="ProtNLM"/>
    </source>
</evidence>
<feature type="disulfide bond" evidence="8">
    <location>
        <begin position="179"/>
        <end position="188"/>
    </location>
</feature>
<dbReference type="PROSITE" id="PS50025">
    <property type="entry name" value="LAM_G_DOMAIN"/>
    <property type="match status" value="1"/>
</dbReference>
<proteinExistence type="predicted"/>
<keyword evidence="4" id="KW-0677">Repeat</keyword>
<keyword evidence="2 11" id="KW-0812">Transmembrane</keyword>
<evidence type="ECO:0000256" key="2">
    <source>
        <dbReference type="ARBA" id="ARBA00022692"/>
    </source>
</evidence>
<keyword evidence="7" id="KW-0325">Glycoprotein</keyword>
<dbReference type="InterPro" id="IPR018097">
    <property type="entry name" value="EGF_Ca-bd_CS"/>
</dbReference>
<feature type="region of interest" description="Disordered" evidence="10">
    <location>
        <begin position="458"/>
        <end position="493"/>
    </location>
</feature>
<comment type="caution">
    <text evidence="8">Lacks conserved residue(s) required for the propagation of feature annotation.</text>
</comment>
<dbReference type="Pfam" id="PF01049">
    <property type="entry name" value="CADH_Y-type_LIR"/>
    <property type="match status" value="1"/>
</dbReference>
<dbReference type="SMART" id="SM00179">
    <property type="entry name" value="EGF_CA"/>
    <property type="match status" value="2"/>
</dbReference>
<name>A0AAW0W9E8_CHEQU</name>
<evidence type="ECO:0000256" key="1">
    <source>
        <dbReference type="ARBA" id="ARBA00022536"/>
    </source>
</evidence>
<dbReference type="InterPro" id="IPR001881">
    <property type="entry name" value="EGF-like_Ca-bd_dom"/>
</dbReference>
<feature type="domain" description="Laminin G" evidence="12">
    <location>
        <begin position="1"/>
        <end position="110"/>
    </location>
</feature>
<keyword evidence="3" id="KW-0732">Signal</keyword>
<dbReference type="PROSITE" id="PS50026">
    <property type="entry name" value="EGF_3"/>
    <property type="match status" value="1"/>
</dbReference>
<dbReference type="SMART" id="SM00181">
    <property type="entry name" value="EGF"/>
    <property type="match status" value="2"/>
</dbReference>
<evidence type="ECO:0000256" key="8">
    <source>
        <dbReference type="PROSITE-ProRule" id="PRU00076"/>
    </source>
</evidence>
<evidence type="ECO:0000256" key="5">
    <source>
        <dbReference type="ARBA" id="ARBA00022989"/>
    </source>
</evidence>
<gene>
    <name evidence="14" type="ORF">OTU49_009906</name>
</gene>
<dbReference type="EMBL" id="JARKIK010000077">
    <property type="protein sequence ID" value="KAK8727052.1"/>
    <property type="molecule type" value="Genomic_DNA"/>
</dbReference>
<dbReference type="Gene3D" id="2.60.120.200">
    <property type="match status" value="1"/>
</dbReference>
<dbReference type="InterPro" id="IPR000152">
    <property type="entry name" value="EGF-type_Asp/Asn_hydroxyl_site"/>
</dbReference>
<feature type="non-terminal residue" evidence="14">
    <location>
        <position position="1"/>
    </location>
</feature>
<dbReference type="PANTHER" id="PTHR12916">
    <property type="entry name" value="CYTOCHROME C OXIDASE POLYPEPTIDE VIC-2"/>
    <property type="match status" value="1"/>
</dbReference>
<evidence type="ECO:0000256" key="9">
    <source>
        <dbReference type="RuleBase" id="RU004357"/>
    </source>
</evidence>
<keyword evidence="1 8" id="KW-0245">EGF-like domain</keyword>
<keyword evidence="11" id="KW-0472">Membrane</keyword>
<dbReference type="CDD" id="cd00110">
    <property type="entry name" value="LamG"/>
    <property type="match status" value="1"/>
</dbReference>